<sequence>MSFPFTCLEVNSLTPENVERVCRYAKRFNVRSIAYMGAEWQRYQFVDHTEWGVPPVDEAARAFMEEYQGTIRAASEQVSSHGLDFYLWRRELRLPLGFVEKYGVDWVNFENSELWELLRWNTRELFKLFPQTKGIFLSCTGEQKPGEWITANGVGGHLPLWQRFEKMFLTVREVCDELDREVVFRNHGVGEEGIPLVYDENTYMWHYLKAARALGADTTLMAKAVEPDYQASYPFNGVLGPMAQQQPTYIEFSLPMEYNAVGRTPFPMVEDIKMRILKAREIGCQGAVARIDWHMSQHRTIDTWSCLDNFTEINVYAFCRLINEPGLPVASIFQDFCKERFGSAAMEAAVEIYKDLYEAGCKTYYEQGTLACRTPSGAPLNPQSHLIALRKDHVVRWSFSPMDYANQDRALHPDARWIERIIAEKNEAVALYRQALQVLDSNQENFKEADYIAFRSGLQRAIDECDLRREYMAAFFAWLAFYQKGQESFKNAAKAYLKIAQPMAATYAAEYDGLEAPDPDARNVFQFGVNIQNSIECLQQELQDTEAYWSSSVSAPLQPDGATEGAFIIAVGALRLVVDPQAFMLRAVFTKEGRNLLTAPQTLATFRVGGLEEAGKHVGRTFVNSRAKSSSEKVIETSFRFGCQGANVCFIADQAQATLQVRCRMNTLPAGAQVELPWLSDILLSQPELVQDCQPPRSSQQAQRAVWEGPDLSEISVCLSL</sequence>
<reference evidence="1 2" key="1">
    <citation type="submission" date="2023-11" db="EMBL/GenBank/DDBJ databases">
        <title>Coraliomargarita sp. nov., isolated from marine algae.</title>
        <authorList>
            <person name="Lee J.K."/>
            <person name="Baek J.H."/>
            <person name="Kim J.M."/>
            <person name="Choi D.G."/>
            <person name="Jeon C.O."/>
        </authorList>
    </citation>
    <scope>NUCLEOTIDE SEQUENCE [LARGE SCALE GENOMIC DNA]</scope>
    <source>
        <strain evidence="1 2">J2-16</strain>
    </source>
</reference>
<gene>
    <name evidence="1" type="ORF">SH580_03195</name>
</gene>
<keyword evidence="2" id="KW-1185">Reference proteome</keyword>
<evidence type="ECO:0008006" key="3">
    <source>
        <dbReference type="Google" id="ProtNLM"/>
    </source>
</evidence>
<evidence type="ECO:0000313" key="2">
    <source>
        <dbReference type="Proteomes" id="UP001324993"/>
    </source>
</evidence>
<dbReference type="SUPFAM" id="SSF51445">
    <property type="entry name" value="(Trans)glycosidases"/>
    <property type="match status" value="1"/>
</dbReference>
<proteinExistence type="predicted"/>
<dbReference type="Proteomes" id="UP001324993">
    <property type="component" value="Chromosome"/>
</dbReference>
<dbReference type="RefSeq" id="WP_319833566.1">
    <property type="nucleotide sequence ID" value="NZ_CP138858.1"/>
</dbReference>
<protein>
    <recommendedName>
        <fullName evidence="3">Glycoside hydrolase family 42 N-terminal domain-containing protein</fullName>
    </recommendedName>
</protein>
<organism evidence="1 2">
    <name type="scientific">Coraliomargarita algicola</name>
    <dbReference type="NCBI Taxonomy" id="3092156"/>
    <lineage>
        <taxon>Bacteria</taxon>
        <taxon>Pseudomonadati</taxon>
        <taxon>Verrucomicrobiota</taxon>
        <taxon>Opitutia</taxon>
        <taxon>Puniceicoccales</taxon>
        <taxon>Coraliomargaritaceae</taxon>
        <taxon>Coraliomargarita</taxon>
    </lineage>
</organism>
<evidence type="ECO:0000313" key="1">
    <source>
        <dbReference type="EMBL" id="WPJ96709.1"/>
    </source>
</evidence>
<name>A0ABZ0RUT0_9BACT</name>
<dbReference type="EMBL" id="CP138858">
    <property type="protein sequence ID" value="WPJ96709.1"/>
    <property type="molecule type" value="Genomic_DNA"/>
</dbReference>
<accession>A0ABZ0RUT0</accession>
<dbReference type="InterPro" id="IPR017853">
    <property type="entry name" value="GH"/>
</dbReference>